<dbReference type="RefSeq" id="WP_207002374.1">
    <property type="nucleotide sequence ID" value="NZ_JAEKJR010000002.1"/>
</dbReference>
<sequence>MVILRSLRLIAYVILLSSFSFFAISQESIPDSDSKSVHSITKEAIGKSKKKITREDLTQLSERGKLTVTKSKKRLRSIYHLDGINIQIVSESKDGDIIDLSFKVGSLVVDFSYGVSTNDFSINGYGTSLTSVEKVAFQSLSYKLDSEGWAKSRNLQKQLIYKATGWLSGTPVGEPISEISGKIQIDASASTGNGEAKDDASNDYAKSEVIDEIIYPSAPCENPDSALAPSASCPPPPPPCYNLSDNDNVTYFTCGWAYRTTSHDACPSHGLRSYTHLIGCTTQNDCVGRCGPGCGGTDGTGVYSQDCADHDMCCDVHGHCLSAVGNLCSDEWREAADDFLSFSNCHDCLNPEPPVCGGSLASTTTLLLGDGTNGIQISELNFDLYRSKINPGKPTFVEEWGILEKTGMGKLALKGASTEQFSDKLDSIYGSLEFEMTGAEREVLIIEAADGAHDPSMMGRLPTIRFEEKFPPGLLKKSESIWFRSEIDENGAVESVQILNEKFSDSRKLKEAISNGVGSSISSAMPHRMVVFGRAEAADRGYIKSDESLVLVPQCCGGGGGCSSDPNIQCP</sequence>
<dbReference type="Pfam" id="PF26641">
    <property type="entry name" value="DUF8213"/>
    <property type="match status" value="1"/>
</dbReference>
<protein>
    <recommendedName>
        <fullName evidence="1">DUF8213 domain-containing protein</fullName>
    </recommendedName>
</protein>
<gene>
    <name evidence="2" type="ORF">JF535_11955</name>
</gene>
<accession>A0ABS3E8I1</accession>
<comment type="caution">
    <text evidence="2">The sequence shown here is derived from an EMBL/GenBank/DDBJ whole genome shotgun (WGS) entry which is preliminary data.</text>
</comment>
<keyword evidence="3" id="KW-1185">Reference proteome</keyword>
<name>A0ABS3E8I1_9GAMM</name>
<dbReference type="EMBL" id="JAEKJR010000002">
    <property type="protein sequence ID" value="MBN8431567.1"/>
    <property type="molecule type" value="Genomic_DNA"/>
</dbReference>
<evidence type="ECO:0000259" key="1">
    <source>
        <dbReference type="Pfam" id="PF26641"/>
    </source>
</evidence>
<dbReference type="InterPro" id="IPR058526">
    <property type="entry name" value="DUF8213"/>
</dbReference>
<feature type="domain" description="DUF8213" evidence="1">
    <location>
        <begin position="282"/>
        <end position="352"/>
    </location>
</feature>
<evidence type="ECO:0000313" key="3">
    <source>
        <dbReference type="Proteomes" id="UP000664293"/>
    </source>
</evidence>
<reference evidence="2 3" key="1">
    <citation type="submission" date="2020-12" db="EMBL/GenBank/DDBJ databases">
        <title>Oil enriched cultivation method for isolating marine PHA-producing bacteria.</title>
        <authorList>
            <person name="Zheng W."/>
            <person name="Yu S."/>
            <person name="Huang Y."/>
        </authorList>
    </citation>
    <scope>NUCLEOTIDE SEQUENCE [LARGE SCALE GENOMIC DNA]</scope>
    <source>
        <strain evidence="2 3">SN0-2</strain>
    </source>
</reference>
<dbReference type="Proteomes" id="UP000664293">
    <property type="component" value="Unassembled WGS sequence"/>
</dbReference>
<evidence type="ECO:0000313" key="2">
    <source>
        <dbReference type="EMBL" id="MBN8431567.1"/>
    </source>
</evidence>
<proteinExistence type="predicted"/>
<organism evidence="2 3">
    <name type="scientific">Microbulbifer salipaludis</name>
    <dbReference type="NCBI Taxonomy" id="187980"/>
    <lineage>
        <taxon>Bacteria</taxon>
        <taxon>Pseudomonadati</taxon>
        <taxon>Pseudomonadota</taxon>
        <taxon>Gammaproteobacteria</taxon>
        <taxon>Cellvibrionales</taxon>
        <taxon>Microbulbiferaceae</taxon>
        <taxon>Microbulbifer</taxon>
    </lineage>
</organism>